<dbReference type="PROSITE" id="PS50112">
    <property type="entry name" value="PAS"/>
    <property type="match status" value="1"/>
</dbReference>
<reference evidence="4" key="1">
    <citation type="submission" date="2018-02" db="EMBL/GenBank/DDBJ databases">
        <authorList>
            <person name="Hausmann B."/>
        </authorList>
    </citation>
    <scope>NUCLEOTIDE SEQUENCE [LARGE SCALE GENOMIC DNA]</scope>
    <source>
        <strain evidence="4">Peat soil MAG SbA5</strain>
    </source>
</reference>
<protein>
    <submittedName>
        <fullName evidence="3">Putative Diguanylate cyclase with PAS/PAC sensor</fullName>
    </submittedName>
</protein>
<accession>A0A2N9LXR6</accession>
<gene>
    <name evidence="3" type="ORF">SBA5_620017</name>
</gene>
<dbReference type="PANTHER" id="PTHR44757:SF2">
    <property type="entry name" value="BIOFILM ARCHITECTURE MAINTENANCE PROTEIN MBAA"/>
    <property type="match status" value="1"/>
</dbReference>
<evidence type="ECO:0000259" key="2">
    <source>
        <dbReference type="PROSITE" id="PS50887"/>
    </source>
</evidence>
<dbReference type="PANTHER" id="PTHR44757">
    <property type="entry name" value="DIGUANYLATE CYCLASE DGCP"/>
    <property type="match status" value="1"/>
</dbReference>
<dbReference type="NCBIfam" id="TIGR00229">
    <property type="entry name" value="sensory_box"/>
    <property type="match status" value="1"/>
</dbReference>
<dbReference type="Pfam" id="PF00990">
    <property type="entry name" value="GGDEF"/>
    <property type="match status" value="1"/>
</dbReference>
<dbReference type="Gene3D" id="3.30.450.20">
    <property type="entry name" value="PAS domain"/>
    <property type="match status" value="1"/>
</dbReference>
<dbReference type="InterPro" id="IPR013767">
    <property type="entry name" value="PAS_fold"/>
</dbReference>
<dbReference type="OrthoDB" id="9805474at2"/>
<dbReference type="SMART" id="SM00267">
    <property type="entry name" value="GGDEF"/>
    <property type="match status" value="1"/>
</dbReference>
<dbReference type="SUPFAM" id="SSF55073">
    <property type="entry name" value="Nucleotide cyclase"/>
    <property type="match status" value="1"/>
</dbReference>
<dbReference type="CDD" id="cd00130">
    <property type="entry name" value="PAS"/>
    <property type="match status" value="1"/>
</dbReference>
<dbReference type="AlphaFoldDB" id="A0A2N9LXR6"/>
<dbReference type="InterPro" id="IPR000160">
    <property type="entry name" value="GGDEF_dom"/>
</dbReference>
<dbReference type="EMBL" id="OKRB01000122">
    <property type="protein sequence ID" value="SPE28020.1"/>
    <property type="molecule type" value="Genomic_DNA"/>
</dbReference>
<sequence>MIDRTELLEAALDSRPDGIALLDGDGEIVFWNRAAEAITGFTGIEVLARPIPAPLGPLLFDSALQEDLPLGTAPPALGGALVYARYKLGHSVPAIARRVVLRNGIGERIGLAVAFHPAASLDALPCGEPCEEITENASRAELEEKLQVEFDDFSRGGPPFGILWISVDQNSDLHKTHGLGACRAMLEKVHRALAQGLRPTDQMGRWCDAEFLVVAHERSAQMLAAHAQTLVGLARVADFRWWGDRISVTVSIGAAQVSRTTGETLAQLLERARQAMETSMRVGGNRLTAAACADSAAEAGEDFACSPS</sequence>
<dbReference type="NCBIfam" id="TIGR00254">
    <property type="entry name" value="GGDEF"/>
    <property type="match status" value="1"/>
</dbReference>
<proteinExistence type="predicted"/>
<evidence type="ECO:0000313" key="3">
    <source>
        <dbReference type="EMBL" id="SPE28020.1"/>
    </source>
</evidence>
<dbReference type="InterPro" id="IPR043128">
    <property type="entry name" value="Rev_trsase/Diguanyl_cyclase"/>
</dbReference>
<dbReference type="Pfam" id="PF00989">
    <property type="entry name" value="PAS"/>
    <property type="match status" value="1"/>
</dbReference>
<feature type="domain" description="GGDEF" evidence="2">
    <location>
        <begin position="158"/>
        <end position="292"/>
    </location>
</feature>
<dbReference type="Proteomes" id="UP000239735">
    <property type="component" value="Unassembled WGS sequence"/>
</dbReference>
<dbReference type="InterPro" id="IPR000014">
    <property type="entry name" value="PAS"/>
</dbReference>
<dbReference type="GO" id="GO:0006355">
    <property type="term" value="P:regulation of DNA-templated transcription"/>
    <property type="evidence" value="ECO:0007669"/>
    <property type="project" value="InterPro"/>
</dbReference>
<feature type="domain" description="PAS" evidence="1">
    <location>
        <begin position="4"/>
        <end position="49"/>
    </location>
</feature>
<dbReference type="PROSITE" id="PS50887">
    <property type="entry name" value="GGDEF"/>
    <property type="match status" value="1"/>
</dbReference>
<evidence type="ECO:0000313" key="4">
    <source>
        <dbReference type="Proteomes" id="UP000239735"/>
    </source>
</evidence>
<name>A0A2N9LXR6_9BACT</name>
<organism evidence="3 4">
    <name type="scientific">Candidatus Sulfuritelmatomonas gaucii</name>
    <dbReference type="NCBI Taxonomy" id="2043161"/>
    <lineage>
        <taxon>Bacteria</taxon>
        <taxon>Pseudomonadati</taxon>
        <taxon>Acidobacteriota</taxon>
        <taxon>Terriglobia</taxon>
        <taxon>Terriglobales</taxon>
        <taxon>Acidobacteriaceae</taxon>
        <taxon>Candidatus Sulfuritelmatomonas</taxon>
    </lineage>
</organism>
<dbReference type="SMART" id="SM00091">
    <property type="entry name" value="PAS"/>
    <property type="match status" value="1"/>
</dbReference>
<evidence type="ECO:0000259" key="1">
    <source>
        <dbReference type="PROSITE" id="PS50112"/>
    </source>
</evidence>
<dbReference type="InterPro" id="IPR052155">
    <property type="entry name" value="Biofilm_reg_signaling"/>
</dbReference>
<dbReference type="SUPFAM" id="SSF55785">
    <property type="entry name" value="PYP-like sensor domain (PAS domain)"/>
    <property type="match status" value="1"/>
</dbReference>
<dbReference type="Gene3D" id="3.30.70.270">
    <property type="match status" value="1"/>
</dbReference>
<dbReference type="InterPro" id="IPR035965">
    <property type="entry name" value="PAS-like_dom_sf"/>
</dbReference>
<dbReference type="InterPro" id="IPR029787">
    <property type="entry name" value="Nucleotide_cyclase"/>
</dbReference>